<organism evidence="2 3">
    <name type="scientific">Lophiostoma macrostomum CBS 122681</name>
    <dbReference type="NCBI Taxonomy" id="1314788"/>
    <lineage>
        <taxon>Eukaryota</taxon>
        <taxon>Fungi</taxon>
        <taxon>Dikarya</taxon>
        <taxon>Ascomycota</taxon>
        <taxon>Pezizomycotina</taxon>
        <taxon>Dothideomycetes</taxon>
        <taxon>Pleosporomycetidae</taxon>
        <taxon>Pleosporales</taxon>
        <taxon>Lophiostomataceae</taxon>
        <taxon>Lophiostoma</taxon>
    </lineage>
</organism>
<proteinExistence type="predicted"/>
<dbReference type="EMBL" id="MU004706">
    <property type="protein sequence ID" value="KAF2647060.1"/>
    <property type="molecule type" value="Genomic_DNA"/>
</dbReference>
<evidence type="ECO:0000256" key="1">
    <source>
        <dbReference type="SAM" id="MobiDB-lite"/>
    </source>
</evidence>
<dbReference type="AlphaFoldDB" id="A0A6A6SHL7"/>
<keyword evidence="3" id="KW-1185">Reference proteome</keyword>
<sequence length="131" mass="13640">MPRNTLFFTRQAPTNLQTFTDALGGFKAPPIEASGDPKQQFSVEGQKQPDFKTASSASCSKQKNDCANAANGAAKGQFKVNDCDNQNNACLAAQASATVQDFSGGGGGGNTALVNTGPDQANPDFDLFCQQ</sequence>
<dbReference type="Proteomes" id="UP000799324">
    <property type="component" value="Unassembled WGS sequence"/>
</dbReference>
<name>A0A6A6SHL7_9PLEO</name>
<protein>
    <submittedName>
        <fullName evidence="2">Uncharacterized protein</fullName>
    </submittedName>
</protein>
<evidence type="ECO:0000313" key="2">
    <source>
        <dbReference type="EMBL" id="KAF2647060.1"/>
    </source>
</evidence>
<gene>
    <name evidence="2" type="ORF">K491DRAFT_672509</name>
</gene>
<accession>A0A6A6SHL7</accession>
<feature type="region of interest" description="Disordered" evidence="1">
    <location>
        <begin position="104"/>
        <end position="125"/>
    </location>
</feature>
<evidence type="ECO:0000313" key="3">
    <source>
        <dbReference type="Proteomes" id="UP000799324"/>
    </source>
</evidence>
<feature type="region of interest" description="Disordered" evidence="1">
    <location>
        <begin position="21"/>
        <end position="56"/>
    </location>
</feature>
<dbReference type="OrthoDB" id="2507450at2759"/>
<reference evidence="2" key="1">
    <citation type="journal article" date="2020" name="Stud. Mycol.">
        <title>101 Dothideomycetes genomes: a test case for predicting lifestyles and emergence of pathogens.</title>
        <authorList>
            <person name="Haridas S."/>
            <person name="Albert R."/>
            <person name="Binder M."/>
            <person name="Bloem J."/>
            <person name="Labutti K."/>
            <person name="Salamov A."/>
            <person name="Andreopoulos B."/>
            <person name="Baker S."/>
            <person name="Barry K."/>
            <person name="Bills G."/>
            <person name="Bluhm B."/>
            <person name="Cannon C."/>
            <person name="Castanera R."/>
            <person name="Culley D."/>
            <person name="Daum C."/>
            <person name="Ezra D."/>
            <person name="Gonzalez J."/>
            <person name="Henrissat B."/>
            <person name="Kuo A."/>
            <person name="Liang C."/>
            <person name="Lipzen A."/>
            <person name="Lutzoni F."/>
            <person name="Magnuson J."/>
            <person name="Mondo S."/>
            <person name="Nolan M."/>
            <person name="Ohm R."/>
            <person name="Pangilinan J."/>
            <person name="Park H.-J."/>
            <person name="Ramirez L."/>
            <person name="Alfaro M."/>
            <person name="Sun H."/>
            <person name="Tritt A."/>
            <person name="Yoshinaga Y."/>
            <person name="Zwiers L.-H."/>
            <person name="Turgeon B."/>
            <person name="Goodwin S."/>
            <person name="Spatafora J."/>
            <person name="Crous P."/>
            <person name="Grigoriev I."/>
        </authorList>
    </citation>
    <scope>NUCLEOTIDE SEQUENCE</scope>
    <source>
        <strain evidence="2">CBS 122681</strain>
    </source>
</reference>